<accession>A0A4Y6V652</accession>
<feature type="binding site" evidence="8">
    <location>
        <position position="175"/>
    </location>
    <ligand>
        <name>substrate</name>
    </ligand>
</feature>
<dbReference type="GO" id="GO:0006096">
    <property type="term" value="P:glycolytic process"/>
    <property type="evidence" value="ECO:0007669"/>
    <property type="project" value="UniProtKB-UniRule"/>
</dbReference>
<dbReference type="GO" id="GO:0006094">
    <property type="term" value="P:gluconeogenesis"/>
    <property type="evidence" value="ECO:0007669"/>
    <property type="project" value="UniProtKB-UniRule"/>
</dbReference>
<feature type="binding site" evidence="8">
    <location>
        <position position="214"/>
    </location>
    <ligand>
        <name>substrate</name>
    </ligand>
</feature>
<proteinExistence type="inferred from homology"/>
<evidence type="ECO:0000256" key="6">
    <source>
        <dbReference type="ARBA" id="ARBA00023152"/>
    </source>
</evidence>
<feature type="active site" description="Proton acceptor" evidence="8">
    <location>
        <position position="169"/>
    </location>
</feature>
<evidence type="ECO:0000256" key="4">
    <source>
        <dbReference type="ARBA" id="ARBA00022432"/>
    </source>
</evidence>
<dbReference type="UniPathway" id="UPA01066"/>
<dbReference type="InterPro" id="IPR020861">
    <property type="entry name" value="Triosephosphate_isomerase_AS"/>
</dbReference>
<evidence type="ECO:0000256" key="8">
    <source>
        <dbReference type="HAMAP-Rule" id="MF_00147"/>
    </source>
</evidence>
<feature type="active site" description="Electrophile" evidence="8">
    <location>
        <position position="102"/>
    </location>
</feature>
<evidence type="ECO:0000256" key="9">
    <source>
        <dbReference type="RuleBase" id="RU363013"/>
    </source>
</evidence>
<comment type="function">
    <text evidence="8">Involved in the gluconeogenesis. Catalyzes stereospecifically the conversion of dihydroxyacetone phosphate (DHAP) to D-glyceraldehyde-3-phosphate (G3P).</text>
</comment>
<comment type="catalytic activity">
    <reaction evidence="1">
        <text>L-erythrulose 1-phosphate = D-erythrulose 4-phosphate</text>
        <dbReference type="Rhea" id="RHEA:49588"/>
        <dbReference type="ChEBI" id="CHEBI:58002"/>
        <dbReference type="ChEBI" id="CHEBI:90796"/>
        <dbReference type="EC" id="5.3.1.33"/>
    </reaction>
</comment>
<dbReference type="GO" id="GO:0005829">
    <property type="term" value="C:cytosol"/>
    <property type="evidence" value="ECO:0007669"/>
    <property type="project" value="TreeGrafter"/>
</dbReference>
<evidence type="ECO:0000256" key="3">
    <source>
        <dbReference type="ARBA" id="ARBA00007422"/>
    </source>
</evidence>
<dbReference type="OrthoDB" id="9809429at2"/>
<evidence type="ECO:0000313" key="11">
    <source>
        <dbReference type="Proteomes" id="UP000317214"/>
    </source>
</evidence>
<dbReference type="UniPathway" id="UPA00138"/>
<dbReference type="InterPro" id="IPR022896">
    <property type="entry name" value="TrioseP_Isoase_bac/euk"/>
</dbReference>
<dbReference type="CDD" id="cd00311">
    <property type="entry name" value="TIM"/>
    <property type="match status" value="1"/>
</dbReference>
<comment type="catalytic activity">
    <reaction evidence="8 9">
        <text>D-glyceraldehyde 3-phosphate = dihydroxyacetone phosphate</text>
        <dbReference type="Rhea" id="RHEA:18585"/>
        <dbReference type="ChEBI" id="CHEBI:57642"/>
        <dbReference type="ChEBI" id="CHEBI:59776"/>
        <dbReference type="EC" id="5.3.1.1"/>
    </reaction>
</comment>
<evidence type="ECO:0000256" key="1">
    <source>
        <dbReference type="ARBA" id="ARBA00000148"/>
    </source>
</evidence>
<dbReference type="EMBL" id="CP032485">
    <property type="protein sequence ID" value="QDH25612.1"/>
    <property type="molecule type" value="Genomic_DNA"/>
</dbReference>
<dbReference type="PANTHER" id="PTHR21139">
    <property type="entry name" value="TRIOSEPHOSPHATE ISOMERASE"/>
    <property type="match status" value="1"/>
</dbReference>
<comment type="subcellular location">
    <subcellularLocation>
        <location evidence="8 9">Cytoplasm</location>
    </subcellularLocation>
</comment>
<dbReference type="NCBIfam" id="TIGR00419">
    <property type="entry name" value="tim"/>
    <property type="match status" value="1"/>
</dbReference>
<comment type="pathway">
    <text evidence="8 9">Carbohydrate degradation; glycolysis; D-glyceraldehyde 3-phosphate from glycerone phosphate: step 1/1.</text>
</comment>
<dbReference type="AlphaFoldDB" id="A0A4Y6V652"/>
<dbReference type="Proteomes" id="UP000317214">
    <property type="component" value="Chromosome"/>
</dbReference>
<dbReference type="UniPathway" id="UPA00109">
    <property type="reaction ID" value="UER00189"/>
</dbReference>
<name>A0A4Y6V652_9PROT</name>
<dbReference type="SUPFAM" id="SSF51351">
    <property type="entry name" value="Triosephosphate isomerase (TIM)"/>
    <property type="match status" value="1"/>
</dbReference>
<keyword evidence="5 8" id="KW-0963">Cytoplasm</keyword>
<feature type="binding site" evidence="8">
    <location>
        <begin position="11"/>
        <end position="13"/>
    </location>
    <ligand>
        <name>substrate</name>
    </ligand>
</feature>
<comment type="similarity">
    <text evidence="3 8 9">Belongs to the triosephosphate isomerase family.</text>
</comment>
<dbReference type="KEGG" id="ntn:D5366_10720"/>
<dbReference type="Gene3D" id="3.20.20.70">
    <property type="entry name" value="Aldolase class I"/>
    <property type="match status" value="1"/>
</dbReference>
<dbReference type="InterPro" id="IPR000652">
    <property type="entry name" value="Triosephosphate_isomerase"/>
</dbReference>
<dbReference type="InterPro" id="IPR035990">
    <property type="entry name" value="TIM_sf"/>
</dbReference>
<comment type="caution">
    <text evidence="8">Lacks conserved residue(s) required for the propagation of feature annotation.</text>
</comment>
<comment type="pathway">
    <text evidence="2">Carbohydrate metabolism; erythritol degradation.</text>
</comment>
<dbReference type="Pfam" id="PF00121">
    <property type="entry name" value="TIM"/>
    <property type="match status" value="1"/>
</dbReference>
<gene>
    <name evidence="8" type="primary">tpiA</name>
    <name evidence="10" type="ORF">D5366_10720</name>
</gene>
<dbReference type="HAMAP" id="MF_00147_B">
    <property type="entry name" value="TIM_B"/>
    <property type="match status" value="1"/>
</dbReference>
<dbReference type="InterPro" id="IPR013785">
    <property type="entry name" value="Aldolase_TIM"/>
</dbReference>
<organism evidence="10 11">
    <name type="scientific">Neokomagataea tanensis</name>
    <dbReference type="NCBI Taxonomy" id="661191"/>
    <lineage>
        <taxon>Bacteria</taxon>
        <taxon>Pseudomonadati</taxon>
        <taxon>Pseudomonadota</taxon>
        <taxon>Alphaproteobacteria</taxon>
        <taxon>Acetobacterales</taxon>
        <taxon>Acetobacteraceae</taxon>
        <taxon>Neokomagataea</taxon>
    </lineage>
</organism>
<evidence type="ECO:0000256" key="7">
    <source>
        <dbReference type="ARBA" id="ARBA00023235"/>
    </source>
</evidence>
<keyword evidence="11" id="KW-1185">Reference proteome</keyword>
<dbReference type="RefSeq" id="WP_141493618.1">
    <property type="nucleotide sequence ID" value="NZ_CP032485.1"/>
</dbReference>
<dbReference type="GO" id="GO:0019563">
    <property type="term" value="P:glycerol catabolic process"/>
    <property type="evidence" value="ECO:0007669"/>
    <property type="project" value="TreeGrafter"/>
</dbReference>
<dbReference type="GO" id="GO:0046166">
    <property type="term" value="P:glyceraldehyde-3-phosphate biosynthetic process"/>
    <property type="evidence" value="ECO:0007669"/>
    <property type="project" value="TreeGrafter"/>
</dbReference>
<evidence type="ECO:0000256" key="5">
    <source>
        <dbReference type="ARBA" id="ARBA00022490"/>
    </source>
</evidence>
<dbReference type="EC" id="5.3.1.1" evidence="8 9"/>
<evidence type="ECO:0000256" key="2">
    <source>
        <dbReference type="ARBA" id="ARBA00004939"/>
    </source>
</evidence>
<keyword evidence="7 8" id="KW-0413">Isomerase</keyword>
<keyword evidence="4 8" id="KW-0312">Gluconeogenesis</keyword>
<dbReference type="PANTHER" id="PTHR21139:SF42">
    <property type="entry name" value="TRIOSEPHOSPHATE ISOMERASE"/>
    <property type="match status" value="1"/>
</dbReference>
<dbReference type="GO" id="GO:0004807">
    <property type="term" value="F:triose-phosphate isomerase activity"/>
    <property type="evidence" value="ECO:0007669"/>
    <property type="project" value="UniProtKB-UniRule"/>
</dbReference>
<comment type="pathway">
    <text evidence="8 9">Carbohydrate biosynthesis; gluconeogenesis.</text>
</comment>
<evidence type="ECO:0000313" key="10">
    <source>
        <dbReference type="EMBL" id="QDH25612.1"/>
    </source>
</evidence>
<sequence length="266" mass="28414">MNESPKLIIGNWKMNGLRAGTHQLMCEIVQRARGLPADVRLVVCPPFTQIERAGRILRARGVGQSIVVGGQDCHMSACGAHTGDISAEMLADVGARYVVLGHSERRQAHGETDALIRLKVRAAMSVGLVPVVCIGETMHERQEGRAASVLASQIDGSLTSDFDGILAYEPIWAIGSGVTPSRDELERTLYLLGGLLRSRLKKDDIRVPILYGGSVTPDQAHAILSIRSIGGVLVGNASLDAQRFMQIAEAASSHLSSQPLSGPYSS</sequence>
<comment type="subunit">
    <text evidence="8 9">Homodimer.</text>
</comment>
<dbReference type="PROSITE" id="PS51440">
    <property type="entry name" value="TIM_2"/>
    <property type="match status" value="1"/>
</dbReference>
<dbReference type="PROSITE" id="PS00171">
    <property type="entry name" value="TIM_1"/>
    <property type="match status" value="1"/>
</dbReference>
<reference evidence="10 11" key="1">
    <citation type="submission" date="2018-09" db="EMBL/GenBank/DDBJ databases">
        <title>The complete genome sequence of Neokomagataea tanensis NBRC 106556(T).</title>
        <authorList>
            <person name="Chua K.-O."/>
            <person name="See-Too W.-S."/>
            <person name="Hong K.-W."/>
            <person name="Yin W.-F."/>
            <person name="Chan K.-G."/>
        </authorList>
    </citation>
    <scope>NUCLEOTIDE SEQUENCE [LARGE SCALE GENOMIC DNA]</scope>
    <source>
        <strain evidence="11">AH13 \ NBRC 106556</strain>
    </source>
</reference>
<protein>
    <recommendedName>
        <fullName evidence="8 9">Triosephosphate isomerase</fullName>
        <shortName evidence="8">TIM</shortName>
        <shortName evidence="8">TPI</shortName>
        <ecNumber evidence="8 9">5.3.1.1</ecNumber>
    </recommendedName>
    <alternativeName>
        <fullName evidence="8">Triose-phosphate isomerase</fullName>
    </alternativeName>
</protein>
<keyword evidence="6 8" id="KW-0324">Glycolysis</keyword>